<evidence type="ECO:0000313" key="1">
    <source>
        <dbReference type="EMBL" id="XBV85748.1"/>
    </source>
</evidence>
<name>A0AAU7UBJ4_9DEIO</name>
<sequence length="104" mass="11805">MPLPPDASALHDSELLRELRRACQASPAERDRALRRCVEHLAPLLYGLAARFELEDVEDSIAEVLRDLCRHCEQQRVPAMPVQLWVLGLAQRHFARRAEAGLRG</sequence>
<reference evidence="1" key="1">
    <citation type="submission" date="2024-06" db="EMBL/GenBank/DDBJ databases">
        <title>Draft Genome Sequence of Deinococcus sonorensis Type Strain KR-87, a Biofilm Producing Representative of the Genus Deinococcus.</title>
        <authorList>
            <person name="Boren L.S."/>
            <person name="Grosso R.A."/>
            <person name="Hugenberg-Cox A.N."/>
            <person name="Hill J.T.E."/>
            <person name="Albert C.M."/>
            <person name="Tuohy J.M."/>
        </authorList>
    </citation>
    <scope>NUCLEOTIDE SEQUENCE</scope>
    <source>
        <strain evidence="1">KR-87</strain>
    </source>
</reference>
<protein>
    <submittedName>
        <fullName evidence="1">Uncharacterized protein</fullName>
    </submittedName>
</protein>
<proteinExistence type="predicted"/>
<dbReference type="AlphaFoldDB" id="A0AAU7UBJ4"/>
<dbReference type="RefSeq" id="WP_350243789.1">
    <property type="nucleotide sequence ID" value="NZ_CP158299.1"/>
</dbReference>
<dbReference type="EMBL" id="CP158299">
    <property type="protein sequence ID" value="XBV85748.1"/>
    <property type="molecule type" value="Genomic_DNA"/>
</dbReference>
<gene>
    <name evidence="1" type="ORF">ABOD76_05430</name>
</gene>
<accession>A0AAU7UBJ4</accession>
<organism evidence="1">
    <name type="scientific">Deinococcus sonorensis KR-87</name>
    <dbReference type="NCBI Taxonomy" id="694439"/>
    <lineage>
        <taxon>Bacteria</taxon>
        <taxon>Thermotogati</taxon>
        <taxon>Deinococcota</taxon>
        <taxon>Deinococci</taxon>
        <taxon>Deinococcales</taxon>
        <taxon>Deinococcaceae</taxon>
        <taxon>Deinococcus</taxon>
    </lineage>
</organism>
<dbReference type="KEGG" id="dsc:ABOD76_05430"/>